<comment type="caution">
    <text evidence="3">The sequence shown here is derived from an EMBL/GenBank/DDBJ whole genome shotgun (WGS) entry which is preliminary data.</text>
</comment>
<name>A0ABS3AFD7_9PSED</name>
<feature type="modified residue" description="4-aspartylphosphate" evidence="1">
    <location>
        <position position="59"/>
    </location>
</feature>
<evidence type="ECO:0000313" key="3">
    <source>
        <dbReference type="EMBL" id="MBN3964974.1"/>
    </source>
</evidence>
<dbReference type="EMBL" id="JADEVO010000006">
    <property type="protein sequence ID" value="MBN3964974.1"/>
    <property type="molecule type" value="Genomic_DNA"/>
</dbReference>
<proteinExistence type="predicted"/>
<evidence type="ECO:0000256" key="1">
    <source>
        <dbReference type="PROSITE-ProRule" id="PRU00169"/>
    </source>
</evidence>
<feature type="domain" description="Response regulatory" evidence="2">
    <location>
        <begin position="7"/>
        <end position="129"/>
    </location>
</feature>
<dbReference type="PANTHER" id="PTHR43228:SF1">
    <property type="entry name" value="TWO-COMPONENT RESPONSE REGULATOR ARR22"/>
    <property type="match status" value="1"/>
</dbReference>
<keyword evidence="1" id="KW-0597">Phosphoprotein</keyword>
<dbReference type="PROSITE" id="PS50110">
    <property type="entry name" value="RESPONSE_REGULATORY"/>
    <property type="match status" value="1"/>
</dbReference>
<dbReference type="Gene3D" id="3.40.50.2300">
    <property type="match status" value="1"/>
</dbReference>
<gene>
    <name evidence="3" type="ORF">IMW75_06675</name>
</gene>
<evidence type="ECO:0000313" key="4">
    <source>
        <dbReference type="Proteomes" id="UP000772591"/>
    </source>
</evidence>
<dbReference type="PANTHER" id="PTHR43228">
    <property type="entry name" value="TWO-COMPONENT RESPONSE REGULATOR"/>
    <property type="match status" value="1"/>
</dbReference>
<sequence length="129" mass="14263">MKEADLRILLVEDHGFQLRATQILLQSYGFEHITTAGSAEVALQRMRSTPIPYDVLLCDQCLPDLRGLQLIEAATHMGMIKRAILLSSLTSVELDELAQSAIRLGLPLSGFLIKPLKHLELITLLTSAK</sequence>
<dbReference type="InterPro" id="IPR001789">
    <property type="entry name" value="Sig_transdc_resp-reg_receiver"/>
</dbReference>
<dbReference type="Pfam" id="PF00072">
    <property type="entry name" value="Response_reg"/>
    <property type="match status" value="1"/>
</dbReference>
<dbReference type="InterPro" id="IPR011006">
    <property type="entry name" value="CheY-like_superfamily"/>
</dbReference>
<organism evidence="3 4">
    <name type="scientific">Pseudomonas gregormendelii</name>
    <dbReference type="NCBI Taxonomy" id="1628277"/>
    <lineage>
        <taxon>Bacteria</taxon>
        <taxon>Pseudomonadati</taxon>
        <taxon>Pseudomonadota</taxon>
        <taxon>Gammaproteobacteria</taxon>
        <taxon>Pseudomonadales</taxon>
        <taxon>Pseudomonadaceae</taxon>
        <taxon>Pseudomonas</taxon>
    </lineage>
</organism>
<accession>A0ABS3AFD7</accession>
<dbReference type="SMART" id="SM00448">
    <property type="entry name" value="REC"/>
    <property type="match status" value="1"/>
</dbReference>
<dbReference type="RefSeq" id="WP_045058092.1">
    <property type="nucleotide sequence ID" value="NZ_JADEVO010000006.1"/>
</dbReference>
<protein>
    <submittedName>
        <fullName evidence="3">Response regulator</fullName>
    </submittedName>
</protein>
<dbReference type="SUPFAM" id="SSF52172">
    <property type="entry name" value="CheY-like"/>
    <property type="match status" value="1"/>
</dbReference>
<reference evidence="3 4" key="1">
    <citation type="journal article" date="2021" name="Int. J. Syst. Evol. Microbiol.">
        <title>Pseudomonas piscium sp. nov., Pseudomonas pisciculturae sp. nov., Pseudomonas mucoides sp. nov. and Pseudomonas neuropathica sp. nov. isolated from rainbow trout.</title>
        <authorList>
            <person name="Duman M."/>
            <person name="Mulet M."/>
            <person name="Altun S."/>
            <person name="Saticioglu I.B."/>
            <person name="Gomila M."/>
            <person name="Lalucat J."/>
            <person name="Garcia-Valdes E."/>
        </authorList>
    </citation>
    <scope>NUCLEOTIDE SEQUENCE [LARGE SCALE GENOMIC DNA]</scope>
    <source>
        <strain evidence="3 4">LMG 28632</strain>
    </source>
</reference>
<dbReference type="InterPro" id="IPR052048">
    <property type="entry name" value="ST_Response_Regulator"/>
</dbReference>
<dbReference type="Proteomes" id="UP000772591">
    <property type="component" value="Unassembled WGS sequence"/>
</dbReference>
<evidence type="ECO:0000259" key="2">
    <source>
        <dbReference type="PROSITE" id="PS50110"/>
    </source>
</evidence>
<keyword evidence="4" id="KW-1185">Reference proteome</keyword>